<evidence type="ECO:0000256" key="4">
    <source>
        <dbReference type="ARBA" id="ARBA00022490"/>
    </source>
</evidence>
<dbReference type="CDD" id="cd02885">
    <property type="entry name" value="NUDIX_IPP_Isomerase"/>
    <property type="match status" value="1"/>
</dbReference>
<evidence type="ECO:0000313" key="13">
    <source>
        <dbReference type="EMBL" id="NBG64996.1"/>
    </source>
</evidence>
<dbReference type="EC" id="5.3.3.2" evidence="3 10"/>
<keyword evidence="4" id="KW-0963">Cytoplasm</keyword>
<dbReference type="Gene3D" id="3.90.79.10">
    <property type="entry name" value="Nucleoside Triphosphate Pyrophosphohydrolase"/>
    <property type="match status" value="1"/>
</dbReference>
<keyword evidence="6" id="KW-0460">Magnesium</keyword>
<gene>
    <name evidence="13" type="ORF">GQN54_02630</name>
</gene>
<dbReference type="HAMAP" id="MF_00202">
    <property type="entry name" value="Idi"/>
    <property type="match status" value="1"/>
</dbReference>
<feature type="active site" evidence="11">
    <location>
        <position position="65"/>
    </location>
</feature>
<sequence length="174" mass="20562">MGKSVILVDKSDNQIGIMEKIEAHEKGLLHRAFSVFIFNQHNQMMIHQRALNKYHSPGLWTNACCSHQQPGESNEQAAHRRLLEEMGFDCELVKQFEFTYRAEFSNGLIEHEYDHVFIGHYSNHPQPNVLEVNDWKWVDISYLEVDTLENPEKYTPWFLMSWEKVVKSRLEKRA</sequence>
<evidence type="ECO:0000256" key="9">
    <source>
        <dbReference type="ARBA" id="ARBA00023235"/>
    </source>
</evidence>
<dbReference type="GO" id="GO:0009240">
    <property type="term" value="P:isopentenyl diphosphate biosynthetic process"/>
    <property type="evidence" value="ECO:0007669"/>
    <property type="project" value="TreeGrafter"/>
</dbReference>
<dbReference type="PANTHER" id="PTHR10885:SF0">
    <property type="entry name" value="ISOPENTENYL-DIPHOSPHATE DELTA-ISOMERASE"/>
    <property type="match status" value="1"/>
</dbReference>
<dbReference type="GO" id="GO:0005737">
    <property type="term" value="C:cytoplasm"/>
    <property type="evidence" value="ECO:0007669"/>
    <property type="project" value="TreeGrafter"/>
</dbReference>
<accession>A0A6N9NED7</accession>
<comment type="pathway">
    <text evidence="1">Isoprenoid biosynthesis; dimethylallyl diphosphate biosynthesis; dimethylallyl diphosphate from isopentenyl diphosphate: step 1/1.</text>
</comment>
<keyword evidence="7" id="KW-0464">Manganese</keyword>
<evidence type="ECO:0000256" key="1">
    <source>
        <dbReference type="ARBA" id="ARBA00004826"/>
    </source>
</evidence>
<evidence type="ECO:0000256" key="7">
    <source>
        <dbReference type="ARBA" id="ARBA00023211"/>
    </source>
</evidence>
<reference evidence="13 14" key="1">
    <citation type="submission" date="2019-12" db="EMBL/GenBank/DDBJ databases">
        <authorList>
            <person name="Zhao J."/>
        </authorList>
    </citation>
    <scope>NUCLEOTIDE SEQUENCE [LARGE SCALE GENOMIC DNA]</scope>
    <source>
        <strain evidence="13 14">S-15</strain>
    </source>
</reference>
<dbReference type="PIRSF" id="PIRSF018427">
    <property type="entry name" value="Isopntndiph_ism"/>
    <property type="match status" value="1"/>
</dbReference>
<dbReference type="InterPro" id="IPR000086">
    <property type="entry name" value="NUDIX_hydrolase_dom"/>
</dbReference>
<dbReference type="Pfam" id="PF00293">
    <property type="entry name" value="NUDIX"/>
    <property type="match status" value="1"/>
</dbReference>
<proteinExistence type="inferred from homology"/>
<dbReference type="UniPathway" id="UPA00059">
    <property type="reaction ID" value="UER00104"/>
</dbReference>
<dbReference type="GO" id="GO:0050992">
    <property type="term" value="P:dimethylallyl diphosphate biosynthetic process"/>
    <property type="evidence" value="ECO:0007669"/>
    <property type="project" value="UniProtKB-UniPathway"/>
</dbReference>
<evidence type="ECO:0000313" key="14">
    <source>
        <dbReference type="Proteomes" id="UP000470771"/>
    </source>
</evidence>
<comment type="similarity">
    <text evidence="2">Belongs to the IPP isomerase type 1 family.</text>
</comment>
<dbReference type="SUPFAM" id="SSF55811">
    <property type="entry name" value="Nudix"/>
    <property type="match status" value="1"/>
</dbReference>
<evidence type="ECO:0000256" key="10">
    <source>
        <dbReference type="NCBIfam" id="TIGR02150"/>
    </source>
</evidence>
<dbReference type="EMBL" id="WWNE01000003">
    <property type="protein sequence ID" value="NBG64996.1"/>
    <property type="molecule type" value="Genomic_DNA"/>
</dbReference>
<feature type="domain" description="Nudix hydrolase" evidence="12">
    <location>
        <begin position="28"/>
        <end position="160"/>
    </location>
</feature>
<name>A0A6N9NED7_9FLAO</name>
<dbReference type="InterPro" id="IPR011876">
    <property type="entry name" value="IsopentenylPP_isomerase_typ1"/>
</dbReference>
<organism evidence="13 14">
    <name type="scientific">Acidiluteibacter ferrifornacis</name>
    <dbReference type="NCBI Taxonomy" id="2692424"/>
    <lineage>
        <taxon>Bacteria</taxon>
        <taxon>Pseudomonadati</taxon>
        <taxon>Bacteroidota</taxon>
        <taxon>Flavobacteriia</taxon>
        <taxon>Flavobacteriales</taxon>
        <taxon>Cryomorphaceae</taxon>
        <taxon>Acidiluteibacter</taxon>
    </lineage>
</organism>
<evidence type="ECO:0000256" key="11">
    <source>
        <dbReference type="PIRSR" id="PIRSR018427-1"/>
    </source>
</evidence>
<keyword evidence="5" id="KW-0479">Metal-binding</keyword>
<evidence type="ECO:0000256" key="3">
    <source>
        <dbReference type="ARBA" id="ARBA00012057"/>
    </source>
</evidence>
<dbReference type="GO" id="GO:0004452">
    <property type="term" value="F:isopentenyl-diphosphate delta-isomerase activity"/>
    <property type="evidence" value="ECO:0007669"/>
    <property type="project" value="UniProtKB-UniRule"/>
</dbReference>
<protein>
    <recommendedName>
        <fullName evidence="3 10">Isopentenyl-diphosphate delta-isomerase</fullName>
        <ecNumber evidence="3 10">5.3.3.2</ecNumber>
    </recommendedName>
</protein>
<dbReference type="InterPro" id="IPR015797">
    <property type="entry name" value="NUDIX_hydrolase-like_dom_sf"/>
</dbReference>
<dbReference type="Proteomes" id="UP000470771">
    <property type="component" value="Unassembled WGS sequence"/>
</dbReference>
<evidence type="ECO:0000256" key="6">
    <source>
        <dbReference type="ARBA" id="ARBA00022842"/>
    </source>
</evidence>
<dbReference type="AlphaFoldDB" id="A0A6N9NED7"/>
<keyword evidence="8" id="KW-0414">Isoprene biosynthesis</keyword>
<dbReference type="RefSeq" id="WP_160631672.1">
    <property type="nucleotide sequence ID" value="NZ_WWNE01000003.1"/>
</dbReference>
<comment type="caution">
    <text evidence="13">The sequence shown here is derived from an EMBL/GenBank/DDBJ whole genome shotgun (WGS) entry which is preliminary data.</text>
</comment>
<dbReference type="InterPro" id="IPR056375">
    <property type="entry name" value="Idi_bact"/>
</dbReference>
<dbReference type="GO" id="GO:0046872">
    <property type="term" value="F:metal ion binding"/>
    <property type="evidence" value="ECO:0007669"/>
    <property type="project" value="UniProtKB-KW"/>
</dbReference>
<dbReference type="NCBIfam" id="NF002995">
    <property type="entry name" value="PRK03759.1"/>
    <property type="match status" value="1"/>
</dbReference>
<keyword evidence="9 13" id="KW-0413">Isomerase</keyword>
<evidence type="ECO:0000256" key="5">
    <source>
        <dbReference type="ARBA" id="ARBA00022723"/>
    </source>
</evidence>
<feature type="active site" evidence="11">
    <location>
        <position position="112"/>
    </location>
</feature>
<dbReference type="NCBIfam" id="TIGR02150">
    <property type="entry name" value="IPP_isom_1"/>
    <property type="match status" value="1"/>
</dbReference>
<evidence type="ECO:0000259" key="12">
    <source>
        <dbReference type="PROSITE" id="PS51462"/>
    </source>
</evidence>
<dbReference type="PROSITE" id="PS51462">
    <property type="entry name" value="NUDIX"/>
    <property type="match status" value="1"/>
</dbReference>
<keyword evidence="14" id="KW-1185">Reference proteome</keyword>
<evidence type="ECO:0000256" key="2">
    <source>
        <dbReference type="ARBA" id="ARBA00007579"/>
    </source>
</evidence>
<dbReference type="PANTHER" id="PTHR10885">
    <property type="entry name" value="ISOPENTENYL-DIPHOSPHATE DELTA-ISOMERASE"/>
    <property type="match status" value="1"/>
</dbReference>
<evidence type="ECO:0000256" key="8">
    <source>
        <dbReference type="ARBA" id="ARBA00023229"/>
    </source>
</evidence>